<dbReference type="InterPro" id="IPR052710">
    <property type="entry name" value="CAAX_protease"/>
</dbReference>
<dbReference type="PANTHER" id="PTHR36435:SF1">
    <property type="entry name" value="CAAX AMINO TERMINAL PROTEASE FAMILY PROTEIN"/>
    <property type="match status" value="1"/>
</dbReference>
<name>A0A2Z2HQ74_9EURY</name>
<dbReference type="KEGG" id="naj:B1756_05630"/>
<feature type="transmembrane region" description="Helical" evidence="2">
    <location>
        <begin position="366"/>
        <end position="386"/>
    </location>
</feature>
<keyword evidence="2" id="KW-0472">Membrane</keyword>
<accession>A0A2Z2HQ74</accession>
<feature type="transmembrane region" description="Helical" evidence="2">
    <location>
        <begin position="200"/>
        <end position="220"/>
    </location>
</feature>
<feature type="transmembrane region" description="Helical" evidence="2">
    <location>
        <begin position="89"/>
        <end position="107"/>
    </location>
</feature>
<gene>
    <name evidence="4" type="ORF">B1756_05630</name>
</gene>
<keyword evidence="2" id="KW-0812">Transmembrane</keyword>
<dbReference type="GeneID" id="32893538"/>
<feature type="domain" description="CAAX prenyl protease 2/Lysostaphin resistance protein A-like" evidence="3">
    <location>
        <begin position="281"/>
        <end position="379"/>
    </location>
</feature>
<evidence type="ECO:0000259" key="3">
    <source>
        <dbReference type="Pfam" id="PF02517"/>
    </source>
</evidence>
<evidence type="ECO:0000256" key="2">
    <source>
        <dbReference type="SAM" id="Phobius"/>
    </source>
</evidence>
<dbReference type="EMBL" id="CP019893">
    <property type="protein sequence ID" value="ARS89276.1"/>
    <property type="molecule type" value="Genomic_DNA"/>
</dbReference>
<sequence>MTETTGTGDDPAADPETTVGSSDAGVVQLLGLVVATLTLVTAAVPLGQGMEPGADIDALAVVATTLAALFATVAFLGRRFALLRGRTSGPLAAGSGLVTLLLSGYAINRGATGAVDLPVPGLEPIPSMAATFVLGAAVVGLGVADAASLSAHEVKRRTLRLVEAIAVGVLGLLAIAIAMNLLAVPAFALLGDLSELQLQLLSYLAFAVGLGSVAAGYLAWYDRDRSFLDLAVPTLRDAGWTIAGLIVLFVVLLAGSWVMSATGMEAADHGTILAVEENPELLWVILPAMFLVVGPFEELLYRNVVQKSLYETFSRYGAVVVTSVAFALVHAQAYATAGAGLLLASLAMVFGLSLVLGTIYERTENLLVPAIAHGAFNAVQFTMVVLW</sequence>
<feature type="transmembrane region" description="Helical" evidence="2">
    <location>
        <begin position="161"/>
        <end position="188"/>
    </location>
</feature>
<evidence type="ECO:0000313" key="4">
    <source>
        <dbReference type="EMBL" id="ARS89276.1"/>
    </source>
</evidence>
<dbReference type="GO" id="GO:0080120">
    <property type="term" value="P:CAAX-box protein maturation"/>
    <property type="evidence" value="ECO:0007669"/>
    <property type="project" value="UniProtKB-ARBA"/>
</dbReference>
<dbReference type="Pfam" id="PF02517">
    <property type="entry name" value="Rce1-like"/>
    <property type="match status" value="1"/>
</dbReference>
<evidence type="ECO:0000256" key="1">
    <source>
        <dbReference type="SAM" id="MobiDB-lite"/>
    </source>
</evidence>
<dbReference type="InterPro" id="IPR003675">
    <property type="entry name" value="Rce1/LyrA-like_dom"/>
</dbReference>
<dbReference type="RefSeq" id="WP_086887659.1">
    <property type="nucleotide sequence ID" value="NZ_CP019893.1"/>
</dbReference>
<proteinExistence type="predicted"/>
<feature type="transmembrane region" description="Helical" evidence="2">
    <location>
        <begin position="240"/>
        <end position="261"/>
    </location>
</feature>
<dbReference type="PANTHER" id="PTHR36435">
    <property type="entry name" value="SLR1288 PROTEIN"/>
    <property type="match status" value="1"/>
</dbReference>
<feature type="transmembrane region" description="Helical" evidence="2">
    <location>
        <begin position="339"/>
        <end position="359"/>
    </location>
</feature>
<feature type="transmembrane region" description="Helical" evidence="2">
    <location>
        <begin position="58"/>
        <end position="77"/>
    </location>
</feature>
<feature type="transmembrane region" description="Helical" evidence="2">
    <location>
        <begin position="281"/>
        <end position="301"/>
    </location>
</feature>
<reference evidence="5" key="1">
    <citation type="submission" date="2017-02" db="EMBL/GenBank/DDBJ databases">
        <title>Natronthermophilus aegyptiacus gen. nov.,sp. nov., an aerobic, extremely halophilic alkalithermophilic archaeon isolated from the athalassohaline Wadi An Natrun, Egypt.</title>
        <authorList>
            <person name="Zhao B."/>
        </authorList>
    </citation>
    <scope>NUCLEOTIDE SEQUENCE [LARGE SCALE GENOMIC DNA]</scope>
    <source>
        <strain evidence="5">JW/NM-HA 15</strain>
    </source>
</reference>
<dbReference type="AlphaFoldDB" id="A0A2Z2HQ74"/>
<dbReference type="Proteomes" id="UP000250088">
    <property type="component" value="Chromosome"/>
</dbReference>
<protein>
    <recommendedName>
        <fullName evidence="3">CAAX prenyl protease 2/Lysostaphin resistance protein A-like domain-containing protein</fullName>
    </recommendedName>
</protein>
<feature type="transmembrane region" description="Helical" evidence="2">
    <location>
        <begin position="127"/>
        <end position="149"/>
    </location>
</feature>
<organism evidence="4 5">
    <name type="scientific">Natrarchaeobaculum aegyptiacum</name>
    <dbReference type="NCBI Taxonomy" id="745377"/>
    <lineage>
        <taxon>Archaea</taxon>
        <taxon>Methanobacteriati</taxon>
        <taxon>Methanobacteriota</taxon>
        <taxon>Stenosarchaea group</taxon>
        <taxon>Halobacteria</taxon>
        <taxon>Halobacteriales</taxon>
        <taxon>Natrialbaceae</taxon>
        <taxon>Natrarchaeobaculum</taxon>
    </lineage>
</organism>
<feature type="transmembrane region" description="Helical" evidence="2">
    <location>
        <begin position="26"/>
        <end position="46"/>
    </location>
</feature>
<keyword evidence="2" id="KW-1133">Transmembrane helix</keyword>
<dbReference type="GO" id="GO:0004175">
    <property type="term" value="F:endopeptidase activity"/>
    <property type="evidence" value="ECO:0007669"/>
    <property type="project" value="UniProtKB-ARBA"/>
</dbReference>
<feature type="region of interest" description="Disordered" evidence="1">
    <location>
        <begin position="1"/>
        <end position="20"/>
    </location>
</feature>
<keyword evidence="5" id="KW-1185">Reference proteome</keyword>
<evidence type="ECO:0000313" key="5">
    <source>
        <dbReference type="Proteomes" id="UP000250088"/>
    </source>
</evidence>
<dbReference type="OrthoDB" id="275779at2157"/>
<feature type="transmembrane region" description="Helical" evidence="2">
    <location>
        <begin position="313"/>
        <end position="333"/>
    </location>
</feature>